<feature type="signal peptide" evidence="2">
    <location>
        <begin position="1"/>
        <end position="20"/>
    </location>
</feature>
<protein>
    <submittedName>
        <fullName evidence="3">Uncharacterized protein</fullName>
    </submittedName>
</protein>
<feature type="compositionally biased region" description="Low complexity" evidence="1">
    <location>
        <begin position="247"/>
        <end position="257"/>
    </location>
</feature>
<comment type="caution">
    <text evidence="3">The sequence shown here is derived from an EMBL/GenBank/DDBJ whole genome shotgun (WGS) entry which is preliminary data.</text>
</comment>
<evidence type="ECO:0000313" key="4">
    <source>
        <dbReference type="Proteomes" id="UP000541610"/>
    </source>
</evidence>
<evidence type="ECO:0000313" key="3">
    <source>
        <dbReference type="EMBL" id="KAF4680115.1"/>
    </source>
</evidence>
<name>A0A7J6N8H3_PEROL</name>
<proteinExistence type="predicted"/>
<feature type="region of interest" description="Disordered" evidence="1">
    <location>
        <begin position="234"/>
        <end position="266"/>
    </location>
</feature>
<evidence type="ECO:0000256" key="1">
    <source>
        <dbReference type="SAM" id="MobiDB-lite"/>
    </source>
</evidence>
<sequence>MMNPLLIWLSAIHLFTITTGQIIRHPIGRFVHDAGNYTLSFDVDKDNNIRLSVEVPGMQPLRLRSFRLSDGFDVFSPDYFYTRNRTIQASTTSITSRWYQPIRRNVPTANIQRGDLTTFGFTDPLDVVYTRFQGRWVPLMFETNTLVPSWVPLKDGTTRQEPAIVLVGVTGSRLIATFTLGTVQISTLDAAGLTANPGQTLTSGSDAGTLPLLCDIVVVVEEGEGGADEAQVLDATTPDPEVGTDVASSSASSTSSSFGIIDEDDDEDDDELQLFMVDININY</sequence>
<dbReference type="Proteomes" id="UP000541610">
    <property type="component" value="Unassembled WGS sequence"/>
</dbReference>
<feature type="chain" id="PRO_5029789373" evidence="2">
    <location>
        <begin position="21"/>
        <end position="283"/>
    </location>
</feature>
<accession>A0A7J6N8H3</accession>
<gene>
    <name evidence="3" type="ORF">FOZ60_014041</name>
</gene>
<dbReference type="AlphaFoldDB" id="A0A7J6N8H3"/>
<organism evidence="3 4">
    <name type="scientific">Perkinsus olseni</name>
    <name type="common">Perkinsus atlanticus</name>
    <dbReference type="NCBI Taxonomy" id="32597"/>
    <lineage>
        <taxon>Eukaryota</taxon>
        <taxon>Sar</taxon>
        <taxon>Alveolata</taxon>
        <taxon>Perkinsozoa</taxon>
        <taxon>Perkinsea</taxon>
        <taxon>Perkinsida</taxon>
        <taxon>Perkinsidae</taxon>
        <taxon>Perkinsus</taxon>
    </lineage>
</organism>
<keyword evidence="2" id="KW-0732">Signal</keyword>
<evidence type="ECO:0000256" key="2">
    <source>
        <dbReference type="SAM" id="SignalP"/>
    </source>
</evidence>
<reference evidence="3 4" key="1">
    <citation type="submission" date="2020-04" db="EMBL/GenBank/DDBJ databases">
        <title>Perkinsus olseni comparative genomics.</title>
        <authorList>
            <person name="Bogema D.R."/>
        </authorList>
    </citation>
    <scope>NUCLEOTIDE SEQUENCE [LARGE SCALE GENOMIC DNA]</scope>
    <source>
        <strain evidence="3">00978-12</strain>
    </source>
</reference>
<dbReference type="EMBL" id="JABANP010000647">
    <property type="protein sequence ID" value="KAF4680115.1"/>
    <property type="molecule type" value="Genomic_DNA"/>
</dbReference>